<dbReference type="PANTHER" id="PTHR31250:SF27">
    <property type="entry name" value="IQ DOMAIN-CONTAINING PROTEIN IQM5"/>
    <property type="match status" value="1"/>
</dbReference>
<dbReference type="InterPro" id="IPR044159">
    <property type="entry name" value="IQM"/>
</dbReference>
<gene>
    <name evidence="6" type="ORF">Clacol_003664</name>
</gene>
<dbReference type="AlphaFoldDB" id="A0AAV5A704"/>
<keyword evidence="3" id="KW-0963">Cytoplasm</keyword>
<keyword evidence="4" id="KW-0539">Nucleus</keyword>
<reference evidence="6" key="1">
    <citation type="submission" date="2021-10" db="EMBL/GenBank/DDBJ databases">
        <title>De novo Genome Assembly of Clathrus columnatus (Basidiomycota, Fungi) Using Illumina and Nanopore Sequence Data.</title>
        <authorList>
            <person name="Ogiso-Tanaka E."/>
            <person name="Itagaki H."/>
            <person name="Hosoya T."/>
            <person name="Hosaka K."/>
        </authorList>
    </citation>
    <scope>NUCLEOTIDE SEQUENCE</scope>
    <source>
        <strain evidence="6">MO-923</strain>
    </source>
</reference>
<dbReference type="GO" id="GO:0005737">
    <property type="term" value="C:cytoplasm"/>
    <property type="evidence" value="ECO:0007669"/>
    <property type="project" value="UniProtKB-SubCell"/>
</dbReference>
<comment type="subcellular location">
    <subcellularLocation>
        <location evidence="2">Cytoplasm</location>
    </subcellularLocation>
    <subcellularLocation>
        <location evidence="1">Nucleus</location>
    </subcellularLocation>
</comment>
<accession>A0AAV5A704</accession>
<dbReference type="Proteomes" id="UP001050691">
    <property type="component" value="Unassembled WGS sequence"/>
</dbReference>
<comment type="caution">
    <text evidence="6">The sequence shown here is derived from an EMBL/GenBank/DDBJ whole genome shotgun (WGS) entry which is preliminary data.</text>
</comment>
<organism evidence="6 7">
    <name type="scientific">Clathrus columnatus</name>
    <dbReference type="NCBI Taxonomy" id="1419009"/>
    <lineage>
        <taxon>Eukaryota</taxon>
        <taxon>Fungi</taxon>
        <taxon>Dikarya</taxon>
        <taxon>Basidiomycota</taxon>
        <taxon>Agaricomycotina</taxon>
        <taxon>Agaricomycetes</taxon>
        <taxon>Phallomycetidae</taxon>
        <taxon>Phallales</taxon>
        <taxon>Clathraceae</taxon>
        <taxon>Clathrus</taxon>
    </lineage>
</organism>
<feature type="region of interest" description="Disordered" evidence="5">
    <location>
        <begin position="201"/>
        <end position="220"/>
    </location>
</feature>
<keyword evidence="7" id="KW-1185">Reference proteome</keyword>
<evidence type="ECO:0000256" key="5">
    <source>
        <dbReference type="SAM" id="MobiDB-lite"/>
    </source>
</evidence>
<proteinExistence type="predicted"/>
<evidence type="ECO:0000313" key="7">
    <source>
        <dbReference type="Proteomes" id="UP001050691"/>
    </source>
</evidence>
<name>A0AAV5A704_9AGAM</name>
<evidence type="ECO:0000256" key="1">
    <source>
        <dbReference type="ARBA" id="ARBA00004123"/>
    </source>
</evidence>
<evidence type="ECO:0000256" key="3">
    <source>
        <dbReference type="ARBA" id="ARBA00022490"/>
    </source>
</evidence>
<dbReference type="EMBL" id="BPWL01000004">
    <property type="protein sequence ID" value="GJJ09442.1"/>
    <property type="molecule type" value="Genomic_DNA"/>
</dbReference>
<evidence type="ECO:0000256" key="4">
    <source>
        <dbReference type="ARBA" id="ARBA00023242"/>
    </source>
</evidence>
<evidence type="ECO:0000313" key="6">
    <source>
        <dbReference type="EMBL" id="GJJ09442.1"/>
    </source>
</evidence>
<dbReference type="GO" id="GO:0005634">
    <property type="term" value="C:nucleus"/>
    <property type="evidence" value="ECO:0007669"/>
    <property type="project" value="UniProtKB-SubCell"/>
</dbReference>
<protein>
    <submittedName>
        <fullName evidence="6">Uncharacterized protein</fullName>
    </submittedName>
</protein>
<evidence type="ECO:0000256" key="2">
    <source>
        <dbReference type="ARBA" id="ARBA00004496"/>
    </source>
</evidence>
<dbReference type="PANTHER" id="PTHR31250">
    <property type="entry name" value="IQ DOMAIN-CONTAINING PROTEIN IQM3"/>
    <property type="match status" value="1"/>
</dbReference>
<sequence>MENNAQTQAAIKMQRLWRARRARYLDTDARWQDAMERVKLQIGADSANKENNASRSRWRRATMVATHIQDGHGIRNAKRQIPVKSTQSKTLETQHWLELVDEKHRYGSNLKGYHRKWLKEDTTDNFFHWLDYGEGKHFSLRECPRERLESERILYLSEEQRLNYLVKIDGEGKLRWARNDQLVDTARGKWKDLGDGMGIGPASLGPSGQMPKEPSSPISSSALAQHYVTHKKRSRMGRLISNNFTVTGIMNKLLRKTVRSSILLRVKLTL</sequence>